<dbReference type="Gene3D" id="3.40.50.2020">
    <property type="match status" value="1"/>
</dbReference>
<evidence type="ECO:0000256" key="1">
    <source>
        <dbReference type="ARBA" id="ARBA00008007"/>
    </source>
</evidence>
<dbReference type="AlphaFoldDB" id="A0A917FTY8"/>
<dbReference type="InterPro" id="IPR051910">
    <property type="entry name" value="ComF/GntX_DNA_util-trans"/>
</dbReference>
<evidence type="ECO:0000313" key="3">
    <source>
        <dbReference type="Proteomes" id="UP000605253"/>
    </source>
</evidence>
<keyword evidence="3" id="KW-1185">Reference proteome</keyword>
<evidence type="ECO:0000313" key="2">
    <source>
        <dbReference type="EMBL" id="GGG01370.1"/>
    </source>
</evidence>
<dbReference type="EMBL" id="BMEO01000014">
    <property type="protein sequence ID" value="GGG01370.1"/>
    <property type="molecule type" value="Genomic_DNA"/>
</dbReference>
<sequence length="177" mass="19567">MDNRLCADCRKERPAFDGIACAGIYQPPGSEWVMALKFSGQLHWARAMAELMSPVITDWPLDWPLLAMPLHRKRLQKRGYNQAHEITRLMAQASGRRVLSDCLERSQYTAMQATLPEKKRRANVRHAFTVNGSVLPEALILVDDVLTTGQTLSAAATALKQAGVTTVYGAVFLRSGG</sequence>
<protein>
    <recommendedName>
        <fullName evidence="4">ComF family protein</fullName>
    </recommendedName>
</protein>
<dbReference type="InterPro" id="IPR000836">
    <property type="entry name" value="PRTase_dom"/>
</dbReference>
<reference evidence="2" key="1">
    <citation type="journal article" date="2014" name="Int. J. Syst. Evol. Microbiol.">
        <title>Complete genome sequence of Corynebacterium casei LMG S-19264T (=DSM 44701T), isolated from a smear-ripened cheese.</title>
        <authorList>
            <consortium name="US DOE Joint Genome Institute (JGI-PGF)"/>
            <person name="Walter F."/>
            <person name="Albersmeier A."/>
            <person name="Kalinowski J."/>
            <person name="Ruckert C."/>
        </authorList>
    </citation>
    <scope>NUCLEOTIDE SEQUENCE</scope>
    <source>
        <strain evidence="2">CGMCC 1.12181</strain>
    </source>
</reference>
<dbReference type="SUPFAM" id="SSF53271">
    <property type="entry name" value="PRTase-like"/>
    <property type="match status" value="1"/>
</dbReference>
<reference evidence="2" key="2">
    <citation type="submission" date="2020-09" db="EMBL/GenBank/DDBJ databases">
        <authorList>
            <person name="Sun Q."/>
            <person name="Zhou Y."/>
        </authorList>
    </citation>
    <scope>NUCLEOTIDE SEQUENCE</scope>
    <source>
        <strain evidence="2">CGMCC 1.12181</strain>
    </source>
</reference>
<evidence type="ECO:0008006" key="4">
    <source>
        <dbReference type="Google" id="ProtNLM"/>
    </source>
</evidence>
<dbReference type="Proteomes" id="UP000605253">
    <property type="component" value="Unassembled WGS sequence"/>
</dbReference>
<dbReference type="PANTHER" id="PTHR47505:SF1">
    <property type="entry name" value="DNA UTILIZATION PROTEIN YHGH"/>
    <property type="match status" value="1"/>
</dbReference>
<comment type="similarity">
    <text evidence="1">Belongs to the ComF/GntX family.</text>
</comment>
<organism evidence="2 3">
    <name type="scientific">Marinicella pacifica</name>
    <dbReference type="NCBI Taxonomy" id="1171543"/>
    <lineage>
        <taxon>Bacteria</taxon>
        <taxon>Pseudomonadati</taxon>
        <taxon>Pseudomonadota</taxon>
        <taxon>Gammaproteobacteria</taxon>
        <taxon>Lysobacterales</taxon>
        <taxon>Marinicellaceae</taxon>
        <taxon>Marinicella</taxon>
    </lineage>
</organism>
<accession>A0A917FTY8</accession>
<comment type="caution">
    <text evidence="2">The sequence shown here is derived from an EMBL/GenBank/DDBJ whole genome shotgun (WGS) entry which is preliminary data.</text>
</comment>
<dbReference type="InterPro" id="IPR029057">
    <property type="entry name" value="PRTase-like"/>
</dbReference>
<name>A0A917FTY8_9GAMM</name>
<dbReference type="CDD" id="cd06223">
    <property type="entry name" value="PRTases_typeI"/>
    <property type="match status" value="1"/>
</dbReference>
<proteinExistence type="inferred from homology"/>
<gene>
    <name evidence="2" type="ORF">GCM10011365_23220</name>
</gene>
<dbReference type="PANTHER" id="PTHR47505">
    <property type="entry name" value="DNA UTILIZATION PROTEIN YHGH"/>
    <property type="match status" value="1"/>
</dbReference>